<feature type="transmembrane region" description="Helical" evidence="1">
    <location>
        <begin position="98"/>
        <end position="119"/>
    </location>
</feature>
<protein>
    <submittedName>
        <fullName evidence="2">Uncharacterized protein</fullName>
    </submittedName>
</protein>
<feature type="transmembrane region" description="Helical" evidence="1">
    <location>
        <begin position="6"/>
        <end position="37"/>
    </location>
</feature>
<proteinExistence type="predicted"/>
<keyword evidence="1" id="KW-1133">Transmembrane helix</keyword>
<feature type="transmembrane region" description="Helical" evidence="1">
    <location>
        <begin position="49"/>
        <end position="69"/>
    </location>
</feature>
<evidence type="ECO:0000313" key="2">
    <source>
        <dbReference type="EMBL" id="ATB69710.1"/>
    </source>
</evidence>
<dbReference type="OrthoDB" id="5339728at2"/>
<reference evidence="3" key="1">
    <citation type="submission" date="2017-09" db="EMBL/GenBank/DDBJ databases">
        <title>The complete genome of Sulfurospirillum sp. JPD-1.</title>
        <authorList>
            <person name="Goris T."/>
        </authorList>
    </citation>
    <scope>NUCLEOTIDE SEQUENCE [LARGE SCALE GENOMIC DNA]</scope>
    <source>
        <strain evidence="3">JPD-1</strain>
    </source>
</reference>
<evidence type="ECO:0000256" key="1">
    <source>
        <dbReference type="SAM" id="Phobius"/>
    </source>
</evidence>
<dbReference type="AlphaFoldDB" id="A0A290HVL7"/>
<dbReference type="Proteomes" id="UP000217349">
    <property type="component" value="Chromosome"/>
</dbReference>
<name>A0A290HVL7_9BACT</name>
<organism evidence="2 3">
    <name type="scientific">Sulfurospirillum diekertiae</name>
    <dbReference type="NCBI Taxonomy" id="1854492"/>
    <lineage>
        <taxon>Bacteria</taxon>
        <taxon>Pseudomonadati</taxon>
        <taxon>Campylobacterota</taxon>
        <taxon>Epsilonproteobacteria</taxon>
        <taxon>Campylobacterales</taxon>
        <taxon>Sulfurospirillaceae</taxon>
        <taxon>Sulfurospirillum</taxon>
    </lineage>
</organism>
<keyword evidence="1" id="KW-0472">Membrane</keyword>
<accession>A0A290HVL7</accession>
<gene>
    <name evidence="2" type="ORF">SJPD1_1603</name>
</gene>
<dbReference type="KEGG" id="sulj:SJPD1_1603"/>
<sequence length="184" mass="21437">MRDRTLFGLYLLGLAVILSSHSSYLLLFFAFILLLLARSQWLKMLKKSFKAIVFFNIAITLGYLMIALIQQKPWLDYLLLFNLRVFDLTLTTMLFSHYVNIALALSFSKTLSFLLSISLSQIYSYQKSYENFMLALKSRLIKKMGERAQKEFITSVFGYFFTKALYDSEEKSLALKARGFFDKN</sequence>
<keyword evidence="1" id="KW-0812">Transmembrane</keyword>
<dbReference type="EMBL" id="CP023275">
    <property type="protein sequence ID" value="ATB69710.1"/>
    <property type="molecule type" value="Genomic_DNA"/>
</dbReference>
<evidence type="ECO:0000313" key="3">
    <source>
        <dbReference type="Proteomes" id="UP000217349"/>
    </source>
</evidence>
<dbReference type="RefSeq" id="WP_096046680.1">
    <property type="nucleotide sequence ID" value="NZ_CP023275.1"/>
</dbReference>